<evidence type="ECO:0000256" key="15">
    <source>
        <dbReference type="ARBA" id="ARBA00048586"/>
    </source>
</evidence>
<evidence type="ECO:0000256" key="14">
    <source>
        <dbReference type="ARBA" id="ARBA00023264"/>
    </source>
</evidence>
<keyword evidence="8 17" id="KW-0808">Transferase</keyword>
<dbReference type="RefSeq" id="WP_105735750.1">
    <property type="nucleotide sequence ID" value="NZ_PVBT01000006.1"/>
</dbReference>
<comment type="caution">
    <text evidence="19">The sequence shown here is derived from an EMBL/GenBank/DDBJ whole genome shotgun (WGS) entry which is preliminary data.</text>
</comment>
<evidence type="ECO:0000256" key="1">
    <source>
        <dbReference type="ARBA" id="ARBA00004141"/>
    </source>
</evidence>
<evidence type="ECO:0000256" key="6">
    <source>
        <dbReference type="ARBA" id="ARBA00014944"/>
    </source>
</evidence>
<evidence type="ECO:0000256" key="9">
    <source>
        <dbReference type="ARBA" id="ARBA00022692"/>
    </source>
</evidence>
<dbReference type="GO" id="GO:0016020">
    <property type="term" value="C:membrane"/>
    <property type="evidence" value="ECO:0007669"/>
    <property type="project" value="UniProtKB-SubCell"/>
</dbReference>
<dbReference type="Proteomes" id="UP000238563">
    <property type="component" value="Unassembled WGS sequence"/>
</dbReference>
<dbReference type="InterPro" id="IPR000462">
    <property type="entry name" value="CDP-OH_P_trans"/>
</dbReference>
<evidence type="ECO:0000256" key="2">
    <source>
        <dbReference type="ARBA" id="ARBA00005042"/>
    </source>
</evidence>
<dbReference type="OrthoDB" id="9796672at2"/>
<evidence type="ECO:0000256" key="3">
    <source>
        <dbReference type="ARBA" id="ARBA00005189"/>
    </source>
</evidence>
<keyword evidence="13" id="KW-0594">Phospholipid biosynthesis</keyword>
<evidence type="ECO:0000313" key="19">
    <source>
        <dbReference type="EMBL" id="PRD50992.1"/>
    </source>
</evidence>
<accession>A0A2S9JDX7</accession>
<dbReference type="EMBL" id="PVBT01000006">
    <property type="protein sequence ID" value="PRD50992.1"/>
    <property type="molecule type" value="Genomic_DNA"/>
</dbReference>
<comment type="pathway">
    <text evidence="3">Lipid metabolism.</text>
</comment>
<evidence type="ECO:0000256" key="5">
    <source>
        <dbReference type="ARBA" id="ARBA00013170"/>
    </source>
</evidence>
<dbReference type="PANTHER" id="PTHR14269">
    <property type="entry name" value="CDP-DIACYLGLYCEROL--GLYCEROL-3-PHOSPHATE 3-PHOSPHATIDYLTRANSFERASE-RELATED"/>
    <property type="match status" value="1"/>
</dbReference>
<dbReference type="GO" id="GO:0008444">
    <property type="term" value="F:CDP-diacylglycerol-glycerol-3-phosphate 3-phosphatidyltransferase activity"/>
    <property type="evidence" value="ECO:0007669"/>
    <property type="project" value="UniProtKB-UniRule"/>
</dbReference>
<keyword evidence="11" id="KW-0443">Lipid metabolism</keyword>
<feature type="transmembrane region" description="Helical" evidence="18">
    <location>
        <begin position="12"/>
        <end position="30"/>
    </location>
</feature>
<evidence type="ECO:0000313" key="20">
    <source>
        <dbReference type="Proteomes" id="UP000238563"/>
    </source>
</evidence>
<dbReference type="InterPro" id="IPR050324">
    <property type="entry name" value="CDP-alcohol_PTase-I"/>
</dbReference>
<evidence type="ECO:0000256" key="18">
    <source>
        <dbReference type="SAM" id="Phobius"/>
    </source>
</evidence>
<dbReference type="AlphaFoldDB" id="A0A2S9JDX7"/>
<comment type="similarity">
    <text evidence="4 17">Belongs to the CDP-alcohol phosphatidyltransferase class-I family.</text>
</comment>
<dbReference type="InterPro" id="IPR043130">
    <property type="entry name" value="CDP-OH_PTrfase_TM_dom"/>
</dbReference>
<keyword evidence="20" id="KW-1185">Reference proteome</keyword>
<comment type="subcellular location">
    <subcellularLocation>
        <location evidence="1">Membrane</location>
        <topology evidence="1">Multi-pass membrane protein</topology>
    </subcellularLocation>
</comment>
<gene>
    <name evidence="19" type="primary">pgsA</name>
    <name evidence="19" type="ORF">C5750_19300</name>
</gene>
<feature type="transmembrane region" description="Helical" evidence="18">
    <location>
        <begin position="42"/>
        <end position="62"/>
    </location>
</feature>
<evidence type="ECO:0000256" key="4">
    <source>
        <dbReference type="ARBA" id="ARBA00010441"/>
    </source>
</evidence>
<evidence type="ECO:0000256" key="13">
    <source>
        <dbReference type="ARBA" id="ARBA00023209"/>
    </source>
</evidence>
<evidence type="ECO:0000256" key="12">
    <source>
        <dbReference type="ARBA" id="ARBA00023136"/>
    </source>
</evidence>
<keyword evidence="12 18" id="KW-0472">Membrane</keyword>
<proteinExistence type="inferred from homology"/>
<dbReference type="InterPro" id="IPR004570">
    <property type="entry name" value="Phosphatidylglycerol_P_synth"/>
</dbReference>
<organism evidence="19 20">
    <name type="scientific">Phyllobacterium myrsinacearum</name>
    <dbReference type="NCBI Taxonomy" id="28101"/>
    <lineage>
        <taxon>Bacteria</taxon>
        <taxon>Pseudomonadati</taxon>
        <taxon>Pseudomonadota</taxon>
        <taxon>Alphaproteobacteria</taxon>
        <taxon>Hyphomicrobiales</taxon>
        <taxon>Phyllobacteriaceae</taxon>
        <taxon>Phyllobacterium</taxon>
    </lineage>
</organism>
<keyword evidence="14" id="KW-1208">Phospholipid metabolism</keyword>
<evidence type="ECO:0000256" key="11">
    <source>
        <dbReference type="ARBA" id="ARBA00023098"/>
    </source>
</evidence>
<protein>
    <recommendedName>
        <fullName evidence="6 16">CDP-diacylglycerol--glycerol-3-phosphate 3-phosphatidyltransferase</fullName>
        <ecNumber evidence="5 16">2.7.8.5</ecNumber>
    </recommendedName>
</protein>
<reference evidence="19 20" key="1">
    <citation type="submission" date="2018-02" db="EMBL/GenBank/DDBJ databases">
        <title>The draft genome of Phyllobacterium myrsinacearum DSM5892.</title>
        <authorList>
            <person name="Li L."/>
            <person name="Liu L."/>
            <person name="Zhang X."/>
            <person name="Wang T."/>
        </authorList>
    </citation>
    <scope>NUCLEOTIDE SEQUENCE [LARGE SCALE GENOMIC DNA]</scope>
    <source>
        <strain evidence="19 20">DSM 5892</strain>
    </source>
</reference>
<name>A0A2S9JDX7_9HYPH</name>
<keyword evidence="9 18" id="KW-0812">Transmembrane</keyword>
<dbReference type="PROSITE" id="PS00379">
    <property type="entry name" value="CDP_ALCOHOL_P_TRANSF"/>
    <property type="match status" value="1"/>
</dbReference>
<feature type="transmembrane region" description="Helical" evidence="18">
    <location>
        <begin position="165"/>
        <end position="185"/>
    </location>
</feature>
<dbReference type="Pfam" id="PF01066">
    <property type="entry name" value="CDP-OH_P_transf"/>
    <property type="match status" value="1"/>
</dbReference>
<dbReference type="PANTHER" id="PTHR14269:SF62">
    <property type="entry name" value="CDP-DIACYLGLYCEROL--GLYCEROL-3-PHOSPHATE 3-PHOSPHATIDYLTRANSFERASE 1, CHLOROPLASTIC"/>
    <property type="match status" value="1"/>
</dbReference>
<comment type="pathway">
    <text evidence="2">Phospholipid metabolism; phosphatidylglycerol biosynthesis; phosphatidylglycerol from CDP-diacylglycerol: step 1/2.</text>
</comment>
<dbReference type="Gene3D" id="1.20.120.1760">
    <property type="match status" value="1"/>
</dbReference>
<dbReference type="PIRSF" id="PIRSF000847">
    <property type="entry name" value="Phos_ph_gly_syn"/>
    <property type="match status" value="1"/>
</dbReference>
<comment type="catalytic activity">
    <reaction evidence="15">
        <text>a CDP-1,2-diacyl-sn-glycerol + sn-glycerol 3-phosphate = a 1,2-diacyl-sn-glycero-3-phospho-(1'-sn-glycero-3'-phosphate) + CMP + H(+)</text>
        <dbReference type="Rhea" id="RHEA:12593"/>
        <dbReference type="ChEBI" id="CHEBI:15378"/>
        <dbReference type="ChEBI" id="CHEBI:57597"/>
        <dbReference type="ChEBI" id="CHEBI:58332"/>
        <dbReference type="ChEBI" id="CHEBI:60110"/>
        <dbReference type="ChEBI" id="CHEBI:60377"/>
        <dbReference type="EC" id="2.7.8.5"/>
    </reaction>
</comment>
<evidence type="ECO:0000256" key="16">
    <source>
        <dbReference type="NCBIfam" id="TIGR00560"/>
    </source>
</evidence>
<evidence type="ECO:0000256" key="17">
    <source>
        <dbReference type="RuleBase" id="RU003750"/>
    </source>
</evidence>
<evidence type="ECO:0000256" key="8">
    <source>
        <dbReference type="ARBA" id="ARBA00022679"/>
    </source>
</evidence>
<feature type="transmembrane region" description="Helical" evidence="18">
    <location>
        <begin position="82"/>
        <end position="109"/>
    </location>
</feature>
<dbReference type="EC" id="2.7.8.5" evidence="5 16"/>
<sequence>MPKNNAYSLPNLLTYGRILAVPLVVLCFFLEGSLQSSDAARWGALVIFAIASITDFFDGYLARIWKQTSTIGRMLDPIADKLLVSACLLLLAADGTIAGWTLWAAIIILCREILVSGLREYLAELKVSVPVSQLAKWKTTIQMFAVAILLAGPAGDKIVPHTTQFGIALLWVAALVTLYTGWDYFRAGLKHVVD</sequence>
<dbReference type="InterPro" id="IPR048254">
    <property type="entry name" value="CDP_ALCOHOL_P_TRANSF_CS"/>
</dbReference>
<dbReference type="GO" id="GO:0046474">
    <property type="term" value="P:glycerophospholipid biosynthetic process"/>
    <property type="evidence" value="ECO:0007669"/>
    <property type="project" value="TreeGrafter"/>
</dbReference>
<evidence type="ECO:0000256" key="10">
    <source>
        <dbReference type="ARBA" id="ARBA00022989"/>
    </source>
</evidence>
<keyword evidence="10 18" id="KW-1133">Transmembrane helix</keyword>
<dbReference type="NCBIfam" id="TIGR00560">
    <property type="entry name" value="pgsA"/>
    <property type="match status" value="1"/>
</dbReference>
<evidence type="ECO:0000256" key="7">
    <source>
        <dbReference type="ARBA" id="ARBA00022516"/>
    </source>
</evidence>
<keyword evidence="7" id="KW-0444">Lipid biosynthesis</keyword>